<dbReference type="Proteomes" id="UP000887566">
    <property type="component" value="Unplaced"/>
</dbReference>
<evidence type="ECO:0000313" key="2">
    <source>
        <dbReference type="WBParaSite" id="PSAMB.scaffold1177size34915.g11454.t1"/>
    </source>
</evidence>
<dbReference type="AlphaFoldDB" id="A0A914UQQ9"/>
<dbReference type="WBParaSite" id="PSAMB.scaffold1177size34915.g11454.t1">
    <property type="protein sequence ID" value="PSAMB.scaffold1177size34915.g11454.t1"/>
    <property type="gene ID" value="PSAMB.scaffold1177size34915.g11454"/>
</dbReference>
<name>A0A914UQQ9_9BILA</name>
<reference evidence="2" key="1">
    <citation type="submission" date="2022-11" db="UniProtKB">
        <authorList>
            <consortium name="WormBaseParasite"/>
        </authorList>
    </citation>
    <scope>IDENTIFICATION</scope>
</reference>
<keyword evidence="1" id="KW-1185">Reference proteome</keyword>
<accession>A0A914UQQ9</accession>
<protein>
    <submittedName>
        <fullName evidence="2">Uncharacterized protein</fullName>
    </submittedName>
</protein>
<proteinExistence type="predicted"/>
<organism evidence="1 2">
    <name type="scientific">Plectus sambesii</name>
    <dbReference type="NCBI Taxonomy" id="2011161"/>
    <lineage>
        <taxon>Eukaryota</taxon>
        <taxon>Metazoa</taxon>
        <taxon>Ecdysozoa</taxon>
        <taxon>Nematoda</taxon>
        <taxon>Chromadorea</taxon>
        <taxon>Plectida</taxon>
        <taxon>Plectina</taxon>
        <taxon>Plectoidea</taxon>
        <taxon>Plectidae</taxon>
        <taxon>Plectus</taxon>
    </lineage>
</organism>
<sequence length="98" mass="11002">METTREMATKRFESDFKLAQLGDALTTVCQLEGQPFADVFISAMTDGATLRSDCRLRSYALGYCVSAMVWPDNLLQQTDGDVEISERAGERRKSMQLQ</sequence>
<evidence type="ECO:0000313" key="1">
    <source>
        <dbReference type="Proteomes" id="UP000887566"/>
    </source>
</evidence>